<comment type="caution">
    <text evidence="2">The sequence shown here is derived from an EMBL/GenBank/DDBJ whole genome shotgun (WGS) entry which is preliminary data.</text>
</comment>
<dbReference type="OrthoDB" id="2445885at2759"/>
<keyword evidence="3" id="KW-1185">Reference proteome</keyword>
<proteinExistence type="predicted"/>
<dbReference type="AlphaFoldDB" id="A0A9N8ZYZ9"/>
<evidence type="ECO:0000313" key="3">
    <source>
        <dbReference type="Proteomes" id="UP000789706"/>
    </source>
</evidence>
<gene>
    <name evidence="2" type="ORF">DEBURN_LOCUS5226</name>
</gene>
<protein>
    <submittedName>
        <fullName evidence="2">5323_t:CDS:1</fullName>
    </submittedName>
</protein>
<feature type="non-terminal residue" evidence="2">
    <location>
        <position position="113"/>
    </location>
</feature>
<evidence type="ECO:0000256" key="1">
    <source>
        <dbReference type="SAM" id="Phobius"/>
    </source>
</evidence>
<feature type="transmembrane region" description="Helical" evidence="1">
    <location>
        <begin position="18"/>
        <end position="43"/>
    </location>
</feature>
<dbReference type="EMBL" id="CAJVPK010000450">
    <property type="protein sequence ID" value="CAG8512034.1"/>
    <property type="molecule type" value="Genomic_DNA"/>
</dbReference>
<dbReference type="Proteomes" id="UP000789706">
    <property type="component" value="Unassembled WGS sequence"/>
</dbReference>
<organism evidence="2 3">
    <name type="scientific">Diversispora eburnea</name>
    <dbReference type="NCBI Taxonomy" id="1213867"/>
    <lineage>
        <taxon>Eukaryota</taxon>
        <taxon>Fungi</taxon>
        <taxon>Fungi incertae sedis</taxon>
        <taxon>Mucoromycota</taxon>
        <taxon>Glomeromycotina</taxon>
        <taxon>Glomeromycetes</taxon>
        <taxon>Diversisporales</taxon>
        <taxon>Diversisporaceae</taxon>
        <taxon>Diversispora</taxon>
    </lineage>
</organism>
<keyword evidence="1" id="KW-0472">Membrane</keyword>
<sequence length="113" mass="13318">MVGYVAFFKKIWEKRNKIYFVVFEVFFVILWITEVLTNLAWAYKGKDSICHLNTKEYYYDNLVNTCNAYMASNIVGWMVLLSFAFAAGISWRVHKKERIVENPTRIAAKNNMT</sequence>
<keyword evidence="1" id="KW-1133">Transmembrane helix</keyword>
<name>A0A9N8ZYZ9_9GLOM</name>
<keyword evidence="1" id="KW-0812">Transmembrane</keyword>
<feature type="transmembrane region" description="Helical" evidence="1">
    <location>
        <begin position="68"/>
        <end position="89"/>
    </location>
</feature>
<evidence type="ECO:0000313" key="2">
    <source>
        <dbReference type="EMBL" id="CAG8512034.1"/>
    </source>
</evidence>
<reference evidence="2" key="1">
    <citation type="submission" date="2021-06" db="EMBL/GenBank/DDBJ databases">
        <authorList>
            <person name="Kallberg Y."/>
            <person name="Tangrot J."/>
            <person name="Rosling A."/>
        </authorList>
    </citation>
    <scope>NUCLEOTIDE SEQUENCE</scope>
    <source>
        <strain evidence="2">AZ414A</strain>
    </source>
</reference>
<accession>A0A9N8ZYZ9</accession>